<proteinExistence type="predicted"/>
<organism evidence="1 2">
    <name type="scientific">Streptococcus downei MFe28</name>
    <dbReference type="NCBI Taxonomy" id="764290"/>
    <lineage>
        <taxon>Bacteria</taxon>
        <taxon>Bacillati</taxon>
        <taxon>Bacillota</taxon>
        <taxon>Bacilli</taxon>
        <taxon>Lactobacillales</taxon>
        <taxon>Streptococcaceae</taxon>
        <taxon>Streptococcus</taxon>
    </lineage>
</organism>
<dbReference type="AlphaFoldDB" id="A0A380JGH4"/>
<keyword evidence="2" id="KW-1185">Reference proteome</keyword>
<sequence length="535" mass="62238">MSQKMLNLNDIINYISQLPFADFNKVVRQYANSQRVDVADTMNFVVVSNFEEHLAKLGVNSSCPQCSSTSISKYGKRNNIQVFKCKDCSKRFTRFSGTALEKTRWHWDIWLKVLEMTLNGYSIEDMRNVLINDYDCLGIDIKTVWLWRLKLITAMANMPMPILSGVVQVDETFVRESQKGSRHLKSTISQTDVRKPRYGRQSSKYGVMGSEFATVVTAVDNRGYCVCKVASLGKLSTDIFYDLFHDHLDSPAFLCSDANSIYEDYCQVTNTPHYVRPSNFLKVIGNKGYVIQATDEFEKRANNKILEHLYYEGVTDKITNRGEILFDKFNDIKYQNSLSLARVNELHNDIKRFINRNMTNVSTKYLQDYIGYFTYIRNWRIEHGYYPTSKADAEAIFIEILKTKKNLTSSEVRQKELVLPKPSSRYMEVLKAETKKARTAIDNPYFKFNEEDGVYSFNKREYLLDLPKSRLFEIAKECHLTKYRKLAHWSLVSLILKQDNIQDIIYQQLAKDRNQLIDEEDLEVIRSSVYAQSSF</sequence>
<name>A0A380JGH4_STRDO</name>
<dbReference type="OrthoDB" id="9802985at2"/>
<dbReference type="EMBL" id="UHFA01000002">
    <property type="protein sequence ID" value="SUN37413.1"/>
    <property type="molecule type" value="Genomic_DNA"/>
</dbReference>
<dbReference type="Proteomes" id="UP000254082">
    <property type="component" value="Unassembled WGS sequence"/>
</dbReference>
<evidence type="ECO:0000313" key="2">
    <source>
        <dbReference type="Proteomes" id="UP000254082"/>
    </source>
</evidence>
<accession>A0A380JGH4</accession>
<reference evidence="1 2" key="1">
    <citation type="submission" date="2018-06" db="EMBL/GenBank/DDBJ databases">
        <authorList>
            <consortium name="Pathogen Informatics"/>
            <person name="Doyle S."/>
        </authorList>
    </citation>
    <scope>NUCLEOTIDE SEQUENCE [LARGE SCALE GENOMIC DNA]</scope>
    <source>
        <strain evidence="2">NCTC 11391</strain>
    </source>
</reference>
<gene>
    <name evidence="1" type="ORF">NCTC11391_02140</name>
</gene>
<dbReference type="RefSeq" id="WP_003000659.1">
    <property type="nucleotide sequence ID" value="NZ_UHFA01000002.1"/>
</dbReference>
<protein>
    <submittedName>
        <fullName evidence="1">Transposase</fullName>
    </submittedName>
</protein>
<evidence type="ECO:0000313" key="1">
    <source>
        <dbReference type="EMBL" id="SUN37413.1"/>
    </source>
</evidence>